<name>A0A699J3N2_TANCI</name>
<sequence>YALLREIGEPLGAKELMIDSVIDEVAELMVEVEEQMVALVVDIKEELAMLFGDDDFSDDGFEGFKDGEELWEVNEEWLIAPVTPPLMPDIPTLSTYKVGGPSTVAVEGHSFALLATGFPVPLSVIKDLCTRMGNLEYGHGQPVKKVIQLSDAEVADGIAIREIIPRVSTIEGHVQVMTSQMVQVVGKLEKVGTQIEQGQQATTQQDETIEGLSQKVQTLQAVVQQRDMQIQ</sequence>
<dbReference type="EMBL" id="BKCJ010367636">
    <property type="protein sequence ID" value="GFA09187.1"/>
    <property type="molecule type" value="Genomic_DNA"/>
</dbReference>
<dbReference type="AlphaFoldDB" id="A0A699J3N2"/>
<accession>A0A699J3N2</accession>
<protein>
    <submittedName>
        <fullName evidence="1">Uncharacterized protein</fullName>
    </submittedName>
</protein>
<organism evidence="1">
    <name type="scientific">Tanacetum cinerariifolium</name>
    <name type="common">Dalmatian daisy</name>
    <name type="synonym">Chrysanthemum cinerariifolium</name>
    <dbReference type="NCBI Taxonomy" id="118510"/>
    <lineage>
        <taxon>Eukaryota</taxon>
        <taxon>Viridiplantae</taxon>
        <taxon>Streptophyta</taxon>
        <taxon>Embryophyta</taxon>
        <taxon>Tracheophyta</taxon>
        <taxon>Spermatophyta</taxon>
        <taxon>Magnoliopsida</taxon>
        <taxon>eudicotyledons</taxon>
        <taxon>Gunneridae</taxon>
        <taxon>Pentapetalae</taxon>
        <taxon>asterids</taxon>
        <taxon>campanulids</taxon>
        <taxon>Asterales</taxon>
        <taxon>Asteraceae</taxon>
        <taxon>Asteroideae</taxon>
        <taxon>Anthemideae</taxon>
        <taxon>Anthemidinae</taxon>
        <taxon>Tanacetum</taxon>
    </lineage>
</organism>
<comment type="caution">
    <text evidence="1">The sequence shown here is derived from an EMBL/GenBank/DDBJ whole genome shotgun (WGS) entry which is preliminary data.</text>
</comment>
<evidence type="ECO:0000313" key="1">
    <source>
        <dbReference type="EMBL" id="GFA09187.1"/>
    </source>
</evidence>
<reference evidence="1" key="1">
    <citation type="journal article" date="2019" name="Sci. Rep.">
        <title>Draft genome of Tanacetum cinerariifolium, the natural source of mosquito coil.</title>
        <authorList>
            <person name="Yamashiro T."/>
            <person name="Shiraishi A."/>
            <person name="Satake H."/>
            <person name="Nakayama K."/>
        </authorList>
    </citation>
    <scope>NUCLEOTIDE SEQUENCE</scope>
</reference>
<proteinExistence type="predicted"/>
<feature type="non-terminal residue" evidence="1">
    <location>
        <position position="1"/>
    </location>
</feature>
<gene>
    <name evidence="1" type="ORF">Tci_581159</name>
</gene>